<feature type="chain" id="PRO_5045171098" evidence="1">
    <location>
        <begin position="18"/>
        <end position="190"/>
    </location>
</feature>
<evidence type="ECO:0000256" key="1">
    <source>
        <dbReference type="SAM" id="SignalP"/>
    </source>
</evidence>
<comment type="caution">
    <text evidence="2">The sequence shown here is derived from an EMBL/GenBank/DDBJ whole genome shotgun (WGS) entry which is preliminary data.</text>
</comment>
<accession>A0ABS5RKM0</accession>
<dbReference type="EMBL" id="JAHCLR010000030">
    <property type="protein sequence ID" value="MBS9534832.1"/>
    <property type="molecule type" value="Genomic_DNA"/>
</dbReference>
<feature type="signal peptide" evidence="1">
    <location>
        <begin position="1"/>
        <end position="17"/>
    </location>
</feature>
<organism evidence="2 3">
    <name type="scientific">Mycolicibacter acidiphilus</name>
    <dbReference type="NCBI Taxonomy" id="2835306"/>
    <lineage>
        <taxon>Bacteria</taxon>
        <taxon>Bacillati</taxon>
        <taxon>Actinomycetota</taxon>
        <taxon>Actinomycetes</taxon>
        <taxon>Mycobacteriales</taxon>
        <taxon>Mycobacteriaceae</taxon>
        <taxon>Mycolicibacter</taxon>
    </lineage>
</organism>
<gene>
    <name evidence="2" type="ORF">KIH27_14660</name>
</gene>
<sequence length="190" mass="21416">MLTKLRLFTVLSAVVMAAVMVFQQTPSLTVGSVGVQLRSTALPLAPAPSSTVVLTNPRPFDACEDIPYDALAQLGLTYTPPKPVEGVRCELDAGNYQMAIETYIWRSYDESLPRDALETTINGHRAAQYWVMKPTEWNNRWWFSCMVAFKTSYGLIQQSLYYSPVYSNPDVDCPSENLKRAQQLSPLYKY</sequence>
<reference evidence="2 3" key="1">
    <citation type="submission" date="2021-05" db="EMBL/GenBank/DDBJ databases">
        <title>Mycobacterium acidophilum sp. nov., an extremely acid-tolerant member of the genus Mycobacterium.</title>
        <authorList>
            <person name="Xia J."/>
        </authorList>
    </citation>
    <scope>NUCLEOTIDE SEQUENCE [LARGE SCALE GENOMIC DNA]</scope>
    <source>
        <strain evidence="2 3">M1</strain>
    </source>
</reference>
<dbReference type="Proteomes" id="UP001519535">
    <property type="component" value="Unassembled WGS sequence"/>
</dbReference>
<keyword evidence="1" id="KW-0732">Signal</keyword>
<name>A0ABS5RKM0_9MYCO</name>
<keyword evidence="3" id="KW-1185">Reference proteome</keyword>
<evidence type="ECO:0000313" key="3">
    <source>
        <dbReference type="Proteomes" id="UP001519535"/>
    </source>
</evidence>
<evidence type="ECO:0000313" key="2">
    <source>
        <dbReference type="EMBL" id="MBS9534832.1"/>
    </source>
</evidence>
<protein>
    <submittedName>
        <fullName evidence="2">DUF3558 domain-containing protein</fullName>
    </submittedName>
</protein>
<proteinExistence type="predicted"/>
<dbReference type="RefSeq" id="WP_214093695.1">
    <property type="nucleotide sequence ID" value="NZ_JAHCLR010000030.1"/>
</dbReference>